<dbReference type="InterPro" id="IPR036390">
    <property type="entry name" value="WH_DNA-bd_sf"/>
</dbReference>
<dbReference type="PANTHER" id="PTHR43537:SF45">
    <property type="entry name" value="GNTR FAMILY REGULATORY PROTEIN"/>
    <property type="match status" value="1"/>
</dbReference>
<evidence type="ECO:0000256" key="3">
    <source>
        <dbReference type="ARBA" id="ARBA00023163"/>
    </source>
</evidence>
<dbReference type="RefSeq" id="WP_092503531.1">
    <property type="nucleotide sequence ID" value="NZ_LT629695.1"/>
</dbReference>
<dbReference type="PROSITE" id="PS50949">
    <property type="entry name" value="HTH_GNTR"/>
    <property type="match status" value="1"/>
</dbReference>
<dbReference type="InterPro" id="IPR011711">
    <property type="entry name" value="GntR_C"/>
</dbReference>
<protein>
    <submittedName>
        <fullName evidence="5">DNA-binding transcriptional regulator, GntR family</fullName>
    </submittedName>
</protein>
<evidence type="ECO:0000259" key="4">
    <source>
        <dbReference type="PROSITE" id="PS50949"/>
    </source>
</evidence>
<evidence type="ECO:0000313" key="6">
    <source>
        <dbReference type="Proteomes" id="UP000198822"/>
    </source>
</evidence>
<evidence type="ECO:0000256" key="1">
    <source>
        <dbReference type="ARBA" id="ARBA00023015"/>
    </source>
</evidence>
<dbReference type="InterPro" id="IPR008920">
    <property type="entry name" value="TF_FadR/GntR_C"/>
</dbReference>
<dbReference type="SMART" id="SM00895">
    <property type="entry name" value="FCD"/>
    <property type="match status" value="1"/>
</dbReference>
<dbReference type="SUPFAM" id="SSF46785">
    <property type="entry name" value="Winged helix' DNA-binding domain"/>
    <property type="match status" value="1"/>
</dbReference>
<dbReference type="Gene3D" id="1.10.10.10">
    <property type="entry name" value="Winged helix-like DNA-binding domain superfamily/Winged helix DNA-binding domain"/>
    <property type="match status" value="1"/>
</dbReference>
<dbReference type="Gene3D" id="1.20.120.530">
    <property type="entry name" value="GntR ligand-binding domain-like"/>
    <property type="match status" value="1"/>
</dbReference>
<keyword evidence="6" id="KW-1185">Reference proteome</keyword>
<evidence type="ECO:0000256" key="2">
    <source>
        <dbReference type="ARBA" id="ARBA00023125"/>
    </source>
</evidence>
<dbReference type="Pfam" id="PF07729">
    <property type="entry name" value="FCD"/>
    <property type="match status" value="1"/>
</dbReference>
<dbReference type="InterPro" id="IPR000524">
    <property type="entry name" value="Tscrpt_reg_HTH_GntR"/>
</dbReference>
<dbReference type="AlphaFoldDB" id="A0A1G8CLM4"/>
<name>A0A1G8CLM4_9MICO</name>
<dbReference type="STRING" id="399736.SAMN04489720_1318"/>
<dbReference type="EMBL" id="LT629695">
    <property type="protein sequence ID" value="SDH45770.1"/>
    <property type="molecule type" value="Genomic_DNA"/>
</dbReference>
<keyword evidence="3" id="KW-0804">Transcription</keyword>
<dbReference type="Pfam" id="PF00392">
    <property type="entry name" value="GntR"/>
    <property type="match status" value="1"/>
</dbReference>
<dbReference type="SUPFAM" id="SSF48008">
    <property type="entry name" value="GntR ligand-binding domain-like"/>
    <property type="match status" value="1"/>
</dbReference>
<dbReference type="InterPro" id="IPR036388">
    <property type="entry name" value="WH-like_DNA-bd_sf"/>
</dbReference>
<dbReference type="SMART" id="SM00345">
    <property type="entry name" value="HTH_GNTR"/>
    <property type="match status" value="1"/>
</dbReference>
<dbReference type="PANTHER" id="PTHR43537">
    <property type="entry name" value="TRANSCRIPTIONAL REGULATOR, GNTR FAMILY"/>
    <property type="match status" value="1"/>
</dbReference>
<proteinExistence type="predicted"/>
<sequence>MSALVGLDRTNLRELAVDSLRRAITSGEIVPGTHMVETDLSERLGISRGTLREAMRQLQQEGLLESGARGRLSVRNLDAREIEDIFLVRGALEALAARLIISAGTIADAKPVLHAAIDRMRDAEGGTVVAWIEADLDFHRALVSFPGNATLVHQWQQLEGSIRMSIMYAGLDRATSNMDTDRHLDMVDAIETGDEEHAVTVIRAHHSQAAATLTA</sequence>
<reference evidence="6" key="1">
    <citation type="submission" date="2016-10" db="EMBL/GenBank/DDBJ databases">
        <authorList>
            <person name="Varghese N."/>
            <person name="Submissions S."/>
        </authorList>
    </citation>
    <scope>NUCLEOTIDE SEQUENCE [LARGE SCALE GENOMIC DNA]</scope>
    <source>
        <strain evidence="6">DSM 22002</strain>
    </source>
</reference>
<gene>
    <name evidence="5" type="ORF">SAMN04489720_1318</name>
</gene>
<dbReference type="GO" id="GO:0003677">
    <property type="term" value="F:DNA binding"/>
    <property type="evidence" value="ECO:0007669"/>
    <property type="project" value="UniProtKB-KW"/>
</dbReference>
<dbReference type="OrthoDB" id="9816161at2"/>
<dbReference type="GO" id="GO:0003700">
    <property type="term" value="F:DNA-binding transcription factor activity"/>
    <property type="evidence" value="ECO:0007669"/>
    <property type="project" value="InterPro"/>
</dbReference>
<dbReference type="CDD" id="cd07377">
    <property type="entry name" value="WHTH_GntR"/>
    <property type="match status" value="1"/>
</dbReference>
<keyword evidence="2 5" id="KW-0238">DNA-binding</keyword>
<dbReference type="PRINTS" id="PR00035">
    <property type="entry name" value="HTHGNTR"/>
</dbReference>
<accession>A0A1G8CLM4</accession>
<feature type="domain" description="HTH gntR-type" evidence="4">
    <location>
        <begin position="10"/>
        <end position="77"/>
    </location>
</feature>
<organism evidence="5 6">
    <name type="scientific">Agrococcus jejuensis</name>
    <dbReference type="NCBI Taxonomy" id="399736"/>
    <lineage>
        <taxon>Bacteria</taxon>
        <taxon>Bacillati</taxon>
        <taxon>Actinomycetota</taxon>
        <taxon>Actinomycetes</taxon>
        <taxon>Micrococcales</taxon>
        <taxon>Microbacteriaceae</taxon>
        <taxon>Agrococcus</taxon>
    </lineage>
</organism>
<keyword evidence="1" id="KW-0805">Transcription regulation</keyword>
<dbReference type="Proteomes" id="UP000198822">
    <property type="component" value="Chromosome I"/>
</dbReference>
<evidence type="ECO:0000313" key="5">
    <source>
        <dbReference type="EMBL" id="SDH45770.1"/>
    </source>
</evidence>